<sequence length="249" mass="28992">MMNGLEFIVSTDGRQYYIESFLKSIIYGYHQLIDGKSKYSRSGIHQKIKIIQDSPKAHNEIEDFLCRDLITKYVKPNLGLFGLENFVVDNGVNETKENVTIGHLDIKFQVPSLQNNHYYAFEAKRVDKNAASQKYYIVGGIERFTKRVYYPETDTVIAGMVAFVEIDQSKSSKGRVEIPVIKDSINRRIDSHKPITTVHNLIDFKLTDDTHRLIDGFKFSYFSKHIRDDDKQELTIYHLFLDYYDLLLD</sequence>
<organism evidence="1 2">
    <name type="scientific">Pedobacter puniceum</name>
    <dbReference type="NCBI Taxonomy" id="2666136"/>
    <lineage>
        <taxon>Bacteria</taxon>
        <taxon>Pseudomonadati</taxon>
        <taxon>Bacteroidota</taxon>
        <taxon>Sphingobacteriia</taxon>
        <taxon>Sphingobacteriales</taxon>
        <taxon>Sphingobacteriaceae</taxon>
        <taxon>Pedobacter</taxon>
    </lineage>
</organism>
<protein>
    <recommendedName>
        <fullName evidence="3">Restriction endonuclease</fullName>
    </recommendedName>
</protein>
<evidence type="ECO:0008006" key="3">
    <source>
        <dbReference type="Google" id="ProtNLM"/>
    </source>
</evidence>
<gene>
    <name evidence="1" type="ORF">GJJ64_07210</name>
</gene>
<dbReference type="Proteomes" id="UP000462931">
    <property type="component" value="Unassembled WGS sequence"/>
</dbReference>
<evidence type="ECO:0000313" key="1">
    <source>
        <dbReference type="EMBL" id="MRX46967.1"/>
    </source>
</evidence>
<dbReference type="AlphaFoldDB" id="A0A7K0FPI7"/>
<proteinExistence type="predicted"/>
<dbReference type="RefSeq" id="WP_154287046.1">
    <property type="nucleotide sequence ID" value="NZ_WKJI01000002.1"/>
</dbReference>
<comment type="caution">
    <text evidence="1">The sequence shown here is derived from an EMBL/GenBank/DDBJ whole genome shotgun (WGS) entry which is preliminary data.</text>
</comment>
<keyword evidence="2" id="KW-1185">Reference proteome</keyword>
<evidence type="ECO:0000313" key="2">
    <source>
        <dbReference type="Proteomes" id="UP000462931"/>
    </source>
</evidence>
<accession>A0A7K0FPI7</accession>
<reference evidence="1 2" key="1">
    <citation type="submission" date="2019-11" db="EMBL/GenBank/DDBJ databases">
        <authorList>
            <person name="Cheng Q."/>
            <person name="Yang Z."/>
        </authorList>
    </citation>
    <scope>NUCLEOTIDE SEQUENCE [LARGE SCALE GENOMIC DNA]</scope>
    <source>
        <strain evidence="1 2">HX-22-1</strain>
    </source>
</reference>
<name>A0A7K0FPI7_9SPHI</name>
<dbReference type="EMBL" id="WKJI01000002">
    <property type="protein sequence ID" value="MRX46967.1"/>
    <property type="molecule type" value="Genomic_DNA"/>
</dbReference>